<dbReference type="RefSeq" id="WP_105040911.1">
    <property type="nucleotide sequence ID" value="NZ_PPSL01000006.1"/>
</dbReference>
<reference evidence="4 5" key="1">
    <citation type="submission" date="2018-01" db="EMBL/GenBank/DDBJ databases">
        <title>A novel member of the phylum Bacteroidetes isolated from glacier ice.</title>
        <authorList>
            <person name="Liu Q."/>
            <person name="Xin Y.-H."/>
        </authorList>
    </citation>
    <scope>NUCLEOTIDE SEQUENCE [LARGE SCALE GENOMIC DNA]</scope>
    <source>
        <strain evidence="4 5">RB1R16</strain>
    </source>
</reference>
<dbReference type="EMBL" id="PPSL01000006">
    <property type="protein sequence ID" value="PQJ09461.1"/>
    <property type="molecule type" value="Genomic_DNA"/>
</dbReference>
<evidence type="ECO:0000313" key="5">
    <source>
        <dbReference type="Proteomes" id="UP000239872"/>
    </source>
</evidence>
<dbReference type="InterPro" id="IPR001296">
    <property type="entry name" value="Glyco_trans_1"/>
</dbReference>
<dbReference type="InterPro" id="IPR028098">
    <property type="entry name" value="Glyco_trans_4-like_N"/>
</dbReference>
<keyword evidence="5" id="KW-1185">Reference proteome</keyword>
<dbReference type="Gene3D" id="3.40.50.2000">
    <property type="entry name" value="Glycogen Phosphorylase B"/>
    <property type="match status" value="2"/>
</dbReference>
<comment type="caution">
    <text evidence="4">The sequence shown here is derived from an EMBL/GenBank/DDBJ whole genome shotgun (WGS) entry which is preliminary data.</text>
</comment>
<feature type="domain" description="Glycosyltransferase subfamily 4-like N-terminal" evidence="3">
    <location>
        <begin position="15"/>
        <end position="163"/>
    </location>
</feature>
<dbReference type="SUPFAM" id="SSF53756">
    <property type="entry name" value="UDP-Glycosyltransferase/glycogen phosphorylase"/>
    <property type="match status" value="1"/>
</dbReference>
<keyword evidence="1" id="KW-0808">Transferase</keyword>
<name>A0A2S7SS57_9BACT</name>
<evidence type="ECO:0000256" key="1">
    <source>
        <dbReference type="ARBA" id="ARBA00022679"/>
    </source>
</evidence>
<evidence type="ECO:0000259" key="3">
    <source>
        <dbReference type="Pfam" id="PF13439"/>
    </source>
</evidence>
<dbReference type="PANTHER" id="PTHR46401">
    <property type="entry name" value="GLYCOSYLTRANSFERASE WBBK-RELATED"/>
    <property type="match status" value="1"/>
</dbReference>
<evidence type="ECO:0008006" key="6">
    <source>
        <dbReference type="Google" id="ProtNLM"/>
    </source>
</evidence>
<evidence type="ECO:0000259" key="2">
    <source>
        <dbReference type="Pfam" id="PF00534"/>
    </source>
</evidence>
<dbReference type="GO" id="GO:0016757">
    <property type="term" value="F:glycosyltransferase activity"/>
    <property type="evidence" value="ECO:0007669"/>
    <property type="project" value="InterPro"/>
</dbReference>
<feature type="domain" description="Glycosyl transferase family 1" evidence="2">
    <location>
        <begin position="177"/>
        <end position="317"/>
    </location>
</feature>
<dbReference type="Proteomes" id="UP000239872">
    <property type="component" value="Unassembled WGS sequence"/>
</dbReference>
<sequence length="356" mass="40360">MKLFINARFLTQPISGVQRYAIECSRQIKELYPESVFVTPHDIINKEVAVELGAVVVGKRTGHKWEQLDLPLYMWKQKSQPLINLANTAPILYGNNYVVIHDLAFFHHPEWNSKSFSTWYNILIPRIAMNSKHVFTVSNTIKNELIEHYKLPPAKISVTYNGLSGIFLKENGAFGAQKEKIILSVGTFNMRKNQDKLIKGFLESEVSNEYKLVLIGDKNKVFADVGLNEQNLKSSSIKVFSNVSDTDLVEFYRKAEVIVSLSEYEGFGIPVLEGLKFGCKVLCSDIPVYRELFGEHAVFCNQKDIKEIALKLNEVVGKPRVFDEDTVSKLLEKYNYMRAAEVIIAAATLGSRKGQK</sequence>
<accession>A0A2S7SS57</accession>
<evidence type="ECO:0000313" key="4">
    <source>
        <dbReference type="EMBL" id="PQJ09461.1"/>
    </source>
</evidence>
<gene>
    <name evidence="4" type="ORF">CJD36_019670</name>
</gene>
<dbReference type="Pfam" id="PF00534">
    <property type="entry name" value="Glycos_transf_1"/>
    <property type="match status" value="1"/>
</dbReference>
<dbReference type="OrthoDB" id="9801609at2"/>
<protein>
    <recommendedName>
        <fullName evidence="6">Glycosyltransferase family 1 protein</fullName>
    </recommendedName>
</protein>
<dbReference type="CDD" id="cd03809">
    <property type="entry name" value="GT4_MtfB-like"/>
    <property type="match status" value="1"/>
</dbReference>
<dbReference type="PANTHER" id="PTHR46401:SF2">
    <property type="entry name" value="GLYCOSYLTRANSFERASE WBBK-RELATED"/>
    <property type="match status" value="1"/>
</dbReference>
<dbReference type="AlphaFoldDB" id="A0A2S7SS57"/>
<organism evidence="4 5">
    <name type="scientific">Flavipsychrobacter stenotrophus</name>
    <dbReference type="NCBI Taxonomy" id="2077091"/>
    <lineage>
        <taxon>Bacteria</taxon>
        <taxon>Pseudomonadati</taxon>
        <taxon>Bacteroidota</taxon>
        <taxon>Chitinophagia</taxon>
        <taxon>Chitinophagales</taxon>
        <taxon>Chitinophagaceae</taxon>
        <taxon>Flavipsychrobacter</taxon>
    </lineage>
</organism>
<proteinExistence type="predicted"/>
<dbReference type="Pfam" id="PF13439">
    <property type="entry name" value="Glyco_transf_4"/>
    <property type="match status" value="1"/>
</dbReference>